<proteinExistence type="inferred from homology"/>
<feature type="domain" description="Pecanex C-terminal" evidence="8">
    <location>
        <begin position="847"/>
        <end position="988"/>
    </location>
</feature>
<feature type="transmembrane region" description="Helical" evidence="6">
    <location>
        <begin position="164"/>
        <end position="187"/>
    </location>
</feature>
<feature type="transmembrane region" description="Helical" evidence="6">
    <location>
        <begin position="495"/>
        <end position="516"/>
    </location>
</feature>
<name>A0A0L0H907_SPIPD</name>
<sequence>MLVLIIFLHMPSYISLRRRHAPAVNTNVLPSDAEELPLQGPLMVSAYTYAIEEFQELKNGLWVAHRVMQTVLSGFFLSACLAYLAPGTLRERYGSNGAAWVMYALGWITVLMAQWSLTCTPPPEPNTYYTEDPWKIDIYTRPFYLILLLIIGGLQIWIPQLDIANFYLCILWVIFPLLWTTGIAPSLRIFLATAFEKAHTVLTAASPTLSPKRTALLFLFTTVPSIAVTCILLVCVSPLAALCFSAIAGCIVASRVWLDWRTVRTSRTNDFPHLIAQVRPSIESLYLCIRLVILAAVVAAIGETSDDLMEHPATVVLLILVILLTSLLITSHELQQVHIPSCLPVLRNPLRSFIGHGDAIRQRIVRNFGILHMLAYHCLPYAVTGWILAEALEDFGTRSNKPYREAWFWAGLMLMRAFRYAWIGPGTAGIVICGVAIVDAGVEYGNWWLGLNVGTRILIVSIVWEAAVRAWWKCGFWVMALAGFLFNKKERRPQWYLYLLVSMIVTPPVIVVSSVIDAPMLPVMGLPIFWMGFPRPARFWPSLDRDYVPSSDSLLYSSLLPKLLPKLSAQISQGALPSISPSSNMLLIRLDSRLLIVRCVECYFEGVMCLIAGVELEPTSCHALEGTEVDNILEGVLTGKDLKLGNSNIWKTLKPKGVVKTDTYISTRTVVTGVLDHPSVLRQIPAVFMKALVWCFARKLGPQDVKRFASTIPHLNREVIQACMPLFPAKWYDFLEFLKARKRHHSVADIKNEMECESQNNSMEAAALLASVCYAVVFGINTPTAAPSPVADLRTLFRIYHGDLPSLPSAGRLWLDAADHSELRWICLVSFRWAVRTIYERAGEEPQEEEFDDINALFEAYDTVHHTSLDPSSLLSNPLPFDTASTPTAWRSVLARGGESLFGMYLQADGMRGNTVGVRMIKKERDVCCWVGEVNGEAVRGIWANLVFELLYLTNDDDERYSIQAHPLLLRNLTVQTSNPPLGYPLYLGHGAISLPIWGTGARRDRRVNIEG</sequence>
<dbReference type="RefSeq" id="XP_016605464.1">
    <property type="nucleotide sequence ID" value="XM_016755510.1"/>
</dbReference>
<keyword evidence="7" id="KW-0732">Signal</keyword>
<dbReference type="AlphaFoldDB" id="A0A0L0H907"/>
<dbReference type="EMBL" id="KQ257464">
    <property type="protein sequence ID" value="KNC97424.1"/>
    <property type="molecule type" value="Genomic_DNA"/>
</dbReference>
<evidence type="ECO:0000313" key="9">
    <source>
        <dbReference type="EMBL" id="KNC97424.1"/>
    </source>
</evidence>
<feature type="transmembrane region" description="Helical" evidence="6">
    <location>
        <begin position="284"/>
        <end position="301"/>
    </location>
</feature>
<evidence type="ECO:0000256" key="5">
    <source>
        <dbReference type="ARBA" id="ARBA00023136"/>
    </source>
</evidence>
<dbReference type="GO" id="GO:0016020">
    <property type="term" value="C:membrane"/>
    <property type="evidence" value="ECO:0007669"/>
    <property type="project" value="UniProtKB-SubCell"/>
</dbReference>
<dbReference type="eggNOG" id="KOG3604">
    <property type="taxonomic scope" value="Eukaryota"/>
</dbReference>
<feature type="transmembrane region" description="Helical" evidence="6">
    <location>
        <begin position="470"/>
        <end position="486"/>
    </location>
</feature>
<evidence type="ECO:0000256" key="7">
    <source>
        <dbReference type="SAM" id="SignalP"/>
    </source>
</evidence>
<keyword evidence="4 6" id="KW-1133">Transmembrane helix</keyword>
<reference evidence="9 10" key="1">
    <citation type="submission" date="2009-08" db="EMBL/GenBank/DDBJ databases">
        <title>The Genome Sequence of Spizellomyces punctatus strain DAOM BR117.</title>
        <authorList>
            <consortium name="The Broad Institute Genome Sequencing Platform"/>
            <person name="Russ C."/>
            <person name="Cuomo C."/>
            <person name="Shea T."/>
            <person name="Young S.K."/>
            <person name="Zeng Q."/>
            <person name="Koehrsen M."/>
            <person name="Haas B."/>
            <person name="Borodovsky M."/>
            <person name="Guigo R."/>
            <person name="Alvarado L."/>
            <person name="Berlin A."/>
            <person name="Bochicchio J."/>
            <person name="Borenstein D."/>
            <person name="Chapman S."/>
            <person name="Chen Z."/>
            <person name="Engels R."/>
            <person name="Freedman E."/>
            <person name="Gellesch M."/>
            <person name="Goldberg J."/>
            <person name="Griggs A."/>
            <person name="Gujja S."/>
            <person name="Heiman D."/>
            <person name="Hepburn T."/>
            <person name="Howarth C."/>
            <person name="Jen D."/>
            <person name="Larson L."/>
            <person name="Lewis B."/>
            <person name="Mehta T."/>
            <person name="Park D."/>
            <person name="Pearson M."/>
            <person name="Roberts A."/>
            <person name="Saif S."/>
            <person name="Shenoy N."/>
            <person name="Sisk P."/>
            <person name="Stolte C."/>
            <person name="Sykes S."/>
            <person name="Thomson T."/>
            <person name="Walk T."/>
            <person name="White J."/>
            <person name="Yandava C."/>
            <person name="Burger G."/>
            <person name="Gray M.W."/>
            <person name="Holland P.W.H."/>
            <person name="King N."/>
            <person name="Lang F.B.F."/>
            <person name="Roger A.J."/>
            <person name="Ruiz-Trillo I."/>
            <person name="Lander E."/>
            <person name="Nusbaum C."/>
        </authorList>
    </citation>
    <scope>NUCLEOTIDE SEQUENCE [LARGE SCALE GENOMIC DNA]</scope>
    <source>
        <strain evidence="9 10">DAOM BR117</strain>
    </source>
</reference>
<keyword evidence="10" id="KW-1185">Reference proteome</keyword>
<feature type="transmembrane region" description="Helical" evidence="6">
    <location>
        <begin position="97"/>
        <end position="117"/>
    </location>
</feature>
<evidence type="ECO:0000259" key="8">
    <source>
        <dbReference type="Pfam" id="PF05041"/>
    </source>
</evidence>
<feature type="transmembrane region" description="Helical" evidence="6">
    <location>
        <begin position="313"/>
        <end position="330"/>
    </location>
</feature>
<organism evidence="9 10">
    <name type="scientific">Spizellomyces punctatus (strain DAOM BR117)</name>
    <dbReference type="NCBI Taxonomy" id="645134"/>
    <lineage>
        <taxon>Eukaryota</taxon>
        <taxon>Fungi</taxon>
        <taxon>Fungi incertae sedis</taxon>
        <taxon>Chytridiomycota</taxon>
        <taxon>Chytridiomycota incertae sedis</taxon>
        <taxon>Chytridiomycetes</taxon>
        <taxon>Spizellomycetales</taxon>
        <taxon>Spizellomycetaceae</taxon>
        <taxon>Spizellomyces</taxon>
    </lineage>
</organism>
<feature type="transmembrane region" description="Helical" evidence="6">
    <location>
        <begin position="417"/>
        <end position="438"/>
    </location>
</feature>
<protein>
    <recommendedName>
        <fullName evidence="8">Pecanex C-terminal domain-containing protein</fullName>
    </recommendedName>
</protein>
<accession>A0A0L0H907</accession>
<dbReference type="VEuPathDB" id="FungiDB:SPPG_07346"/>
<feature type="transmembrane region" description="Helical" evidence="6">
    <location>
        <begin position="239"/>
        <end position="258"/>
    </location>
</feature>
<evidence type="ECO:0000313" key="10">
    <source>
        <dbReference type="Proteomes" id="UP000053201"/>
    </source>
</evidence>
<dbReference type="OrthoDB" id="10037631at2759"/>
<evidence type="ECO:0000256" key="2">
    <source>
        <dbReference type="ARBA" id="ARBA00010170"/>
    </source>
</evidence>
<feature type="signal peptide" evidence="7">
    <location>
        <begin position="1"/>
        <end position="16"/>
    </location>
</feature>
<dbReference type="InterPro" id="IPR007735">
    <property type="entry name" value="Pecanex_C"/>
</dbReference>
<dbReference type="Proteomes" id="UP000053201">
    <property type="component" value="Unassembled WGS sequence"/>
</dbReference>
<feature type="transmembrane region" description="Helical" evidence="6">
    <location>
        <begin position="67"/>
        <end position="85"/>
    </location>
</feature>
<keyword evidence="5 6" id="KW-0472">Membrane</keyword>
<evidence type="ECO:0000256" key="4">
    <source>
        <dbReference type="ARBA" id="ARBA00022989"/>
    </source>
</evidence>
<dbReference type="PANTHER" id="PTHR12372:SF6">
    <property type="entry name" value="PECANEX-LIKE PROTEIN 4"/>
    <property type="match status" value="1"/>
</dbReference>
<evidence type="ECO:0000256" key="6">
    <source>
        <dbReference type="SAM" id="Phobius"/>
    </source>
</evidence>
<feature type="chain" id="PRO_5005539587" description="Pecanex C-terminal domain-containing protein" evidence="7">
    <location>
        <begin position="17"/>
        <end position="1012"/>
    </location>
</feature>
<dbReference type="GeneID" id="27690568"/>
<dbReference type="Pfam" id="PF05041">
    <property type="entry name" value="Pecanex_C"/>
    <property type="match status" value="1"/>
</dbReference>
<dbReference type="InterPro" id="IPR039797">
    <property type="entry name" value="Pecanex"/>
</dbReference>
<evidence type="ECO:0000256" key="3">
    <source>
        <dbReference type="ARBA" id="ARBA00022692"/>
    </source>
</evidence>
<feature type="transmembrane region" description="Helical" evidence="6">
    <location>
        <begin position="370"/>
        <end position="389"/>
    </location>
</feature>
<comment type="similarity">
    <text evidence="2">Belongs to the pecanex family.</text>
</comment>
<feature type="transmembrane region" description="Helical" evidence="6">
    <location>
        <begin position="138"/>
        <end position="158"/>
    </location>
</feature>
<comment type="subcellular location">
    <subcellularLocation>
        <location evidence="1">Membrane</location>
        <topology evidence="1">Multi-pass membrane protein</topology>
    </subcellularLocation>
</comment>
<dbReference type="PANTHER" id="PTHR12372">
    <property type="entry name" value="PECANEX"/>
    <property type="match status" value="1"/>
</dbReference>
<dbReference type="OMA" id="FVFGWIT"/>
<keyword evidence="3 6" id="KW-0812">Transmembrane</keyword>
<feature type="transmembrane region" description="Helical" evidence="6">
    <location>
        <begin position="445"/>
        <end position="464"/>
    </location>
</feature>
<gene>
    <name evidence="9" type="ORF">SPPG_07346</name>
</gene>
<dbReference type="InParanoid" id="A0A0L0H907"/>
<evidence type="ECO:0000256" key="1">
    <source>
        <dbReference type="ARBA" id="ARBA00004141"/>
    </source>
</evidence>